<feature type="transmembrane region" description="Helical" evidence="9">
    <location>
        <begin position="298"/>
        <end position="317"/>
    </location>
</feature>
<dbReference type="HAMAP" id="MF_00024">
    <property type="entry name" value="CobD_CbiB"/>
    <property type="match status" value="1"/>
</dbReference>
<dbReference type="RefSeq" id="WP_019226063.1">
    <property type="nucleotide sequence ID" value="NZ_CP046996.1"/>
</dbReference>
<evidence type="ECO:0000313" key="11">
    <source>
        <dbReference type="Proteomes" id="UP000430508"/>
    </source>
</evidence>
<gene>
    <name evidence="9 10" type="primary">cobD</name>
    <name evidence="10" type="ORF">GQ588_08410</name>
</gene>
<dbReference type="GO" id="GO:0048472">
    <property type="term" value="F:threonine-phosphate decarboxylase activity"/>
    <property type="evidence" value="ECO:0007669"/>
    <property type="project" value="InterPro"/>
</dbReference>
<feature type="transmembrane region" description="Helical" evidence="9">
    <location>
        <begin position="53"/>
        <end position="75"/>
    </location>
</feature>
<dbReference type="UniPathway" id="UPA00148"/>
<dbReference type="EMBL" id="CP046996">
    <property type="protein sequence ID" value="QHA00653.1"/>
    <property type="molecule type" value="Genomic_DNA"/>
</dbReference>
<keyword evidence="7 9" id="KW-1133">Transmembrane helix</keyword>
<protein>
    <recommendedName>
        <fullName evidence="9">Cobalamin biosynthesis protein CobD</fullName>
    </recommendedName>
</protein>
<keyword evidence="8 9" id="KW-0472">Membrane</keyword>
<comment type="similarity">
    <text evidence="3 9">Belongs to the CobD/CbiB family.</text>
</comment>
<dbReference type="NCBIfam" id="TIGR00380">
    <property type="entry name" value="cobal_cbiB"/>
    <property type="match status" value="1"/>
</dbReference>
<keyword evidence="5 9" id="KW-0169">Cobalamin biosynthesis</keyword>
<reference evidence="10 11" key="1">
    <citation type="submission" date="2019-12" db="EMBL/GenBank/DDBJ databases">
        <title>Sequence classification of anaerobic respiratory reductive dehalogenases: First we see many, then we see few.</title>
        <authorList>
            <person name="Molenda O."/>
            <person name="Puentes Jacome L.A."/>
            <person name="Cao X."/>
            <person name="Nesbo C.L."/>
            <person name="Tang S."/>
            <person name="Morson N."/>
            <person name="Patron J."/>
            <person name="Lomheim L."/>
            <person name="Wishart D.S."/>
            <person name="Edwards E.A."/>
        </authorList>
    </citation>
    <scope>NUCLEOTIDE SEQUENCE [LARGE SCALE GENOMIC DNA]</scope>
    <source>
        <strain evidence="10 11">12DCA</strain>
    </source>
</reference>
<sequence>MITLYALITGYILDLIFGDPSWLPHPVRWIGSLIAAGDKYLHRISCKTNRSQYWCGVLLTAFIVTITFLVPLGLLYLLKSISPLLGFIVEALMCYQILATKSLKAESMKVYDALQKNDIMEARYQLSWIVGRDTENLNSSQVAKGAVETVAENLSDGVIAPMIFILVGGAPLGFLYKAVNTLDSMIGYKNDKYLYFGRFAAKLDDVVNYLPARISAYLMLLAVFLTRYDFKNAFRIYRRDRHNHTSPNSAHTEAVCAGALNIQLAGSNSYFGKLVVKPTIGDPIREIEAEDIRRANKLMVATSLVGLILGSAVRAFIVQFG</sequence>
<comment type="pathway">
    <text evidence="2 9">Cofactor biosynthesis; adenosylcobalamin biosynthesis.</text>
</comment>
<feature type="transmembrane region" description="Helical" evidence="9">
    <location>
        <begin position="158"/>
        <end position="176"/>
    </location>
</feature>
<dbReference type="GO" id="GO:0015420">
    <property type="term" value="F:ABC-type vitamin B12 transporter activity"/>
    <property type="evidence" value="ECO:0007669"/>
    <property type="project" value="UniProtKB-UniRule"/>
</dbReference>
<dbReference type="PANTHER" id="PTHR34308">
    <property type="entry name" value="COBALAMIN BIOSYNTHESIS PROTEIN CBIB"/>
    <property type="match status" value="1"/>
</dbReference>
<dbReference type="PANTHER" id="PTHR34308:SF1">
    <property type="entry name" value="COBALAMIN BIOSYNTHESIS PROTEIN CBIB"/>
    <property type="match status" value="1"/>
</dbReference>
<evidence type="ECO:0000256" key="6">
    <source>
        <dbReference type="ARBA" id="ARBA00022692"/>
    </source>
</evidence>
<evidence type="ECO:0000256" key="3">
    <source>
        <dbReference type="ARBA" id="ARBA00006263"/>
    </source>
</evidence>
<name>A0A857DIM7_9FIRM</name>
<organism evidence="10 11">
    <name type="scientific">Dehalobacter restrictus</name>
    <dbReference type="NCBI Taxonomy" id="55583"/>
    <lineage>
        <taxon>Bacteria</taxon>
        <taxon>Bacillati</taxon>
        <taxon>Bacillota</taxon>
        <taxon>Clostridia</taxon>
        <taxon>Eubacteriales</taxon>
        <taxon>Desulfitobacteriaceae</taxon>
        <taxon>Dehalobacter</taxon>
    </lineage>
</organism>
<dbReference type="GO" id="GO:0005886">
    <property type="term" value="C:plasma membrane"/>
    <property type="evidence" value="ECO:0007669"/>
    <property type="project" value="UniProtKB-SubCell"/>
</dbReference>
<evidence type="ECO:0000313" key="10">
    <source>
        <dbReference type="EMBL" id="QHA00653.1"/>
    </source>
</evidence>
<comment type="function">
    <text evidence="9">Converts cobyric acid to cobinamide by the addition of aminopropanol on the F carboxylic group.</text>
</comment>
<keyword evidence="6 9" id="KW-0812">Transmembrane</keyword>
<proteinExistence type="inferred from homology"/>
<accession>A0A857DIM7</accession>
<keyword evidence="4 9" id="KW-1003">Cell membrane</keyword>
<evidence type="ECO:0000256" key="9">
    <source>
        <dbReference type="HAMAP-Rule" id="MF_00024"/>
    </source>
</evidence>
<feature type="transmembrane region" description="Helical" evidence="9">
    <location>
        <begin position="214"/>
        <end position="230"/>
    </location>
</feature>
<evidence type="ECO:0000256" key="2">
    <source>
        <dbReference type="ARBA" id="ARBA00004953"/>
    </source>
</evidence>
<evidence type="ECO:0000256" key="4">
    <source>
        <dbReference type="ARBA" id="ARBA00022475"/>
    </source>
</evidence>
<dbReference type="InterPro" id="IPR004485">
    <property type="entry name" value="Cobalamin_biosynth_CobD/CbiB"/>
</dbReference>
<evidence type="ECO:0000256" key="5">
    <source>
        <dbReference type="ARBA" id="ARBA00022573"/>
    </source>
</evidence>
<dbReference type="GO" id="GO:0009236">
    <property type="term" value="P:cobalamin biosynthetic process"/>
    <property type="evidence" value="ECO:0007669"/>
    <property type="project" value="UniProtKB-UniRule"/>
</dbReference>
<dbReference type="AlphaFoldDB" id="A0A857DIM7"/>
<evidence type="ECO:0000256" key="1">
    <source>
        <dbReference type="ARBA" id="ARBA00004651"/>
    </source>
</evidence>
<dbReference type="Pfam" id="PF03186">
    <property type="entry name" value="CobD_Cbib"/>
    <property type="match status" value="1"/>
</dbReference>
<dbReference type="Proteomes" id="UP000430508">
    <property type="component" value="Chromosome"/>
</dbReference>
<evidence type="ECO:0000256" key="8">
    <source>
        <dbReference type="ARBA" id="ARBA00023136"/>
    </source>
</evidence>
<evidence type="ECO:0000256" key="7">
    <source>
        <dbReference type="ARBA" id="ARBA00022989"/>
    </source>
</evidence>
<feature type="transmembrane region" description="Helical" evidence="9">
    <location>
        <begin position="81"/>
        <end position="99"/>
    </location>
</feature>
<comment type="subcellular location">
    <subcellularLocation>
        <location evidence="1 9">Cell membrane</location>
        <topology evidence="1 9">Multi-pass membrane protein</topology>
    </subcellularLocation>
</comment>